<dbReference type="InterPro" id="IPR024176">
    <property type="entry name" value="Citrate_synthase_bac-typ"/>
</dbReference>
<dbReference type="GO" id="GO:0036440">
    <property type="term" value="F:citrate synthase activity"/>
    <property type="evidence" value="ECO:0007669"/>
    <property type="project" value="UniProtKB-EC"/>
</dbReference>
<evidence type="ECO:0000256" key="6">
    <source>
        <dbReference type="PIRNR" id="PIRNR001369"/>
    </source>
</evidence>
<feature type="active site" evidence="7">
    <location>
        <position position="257"/>
    </location>
</feature>
<dbReference type="PIRSF" id="PIRSF001369">
    <property type="entry name" value="Citrate_synth"/>
    <property type="match status" value="1"/>
</dbReference>
<evidence type="ECO:0000256" key="7">
    <source>
        <dbReference type="PIRSR" id="PIRSR001369-1"/>
    </source>
</evidence>
<dbReference type="RefSeq" id="WP_034771650.1">
    <property type="nucleotide sequence ID" value="NZ_CCRF01000068.1"/>
</dbReference>
<dbReference type="InterPro" id="IPR002020">
    <property type="entry name" value="Citrate_synthase"/>
</dbReference>
<name>A0A090KU98_9BACI</name>
<dbReference type="NCBIfam" id="NF010637">
    <property type="entry name" value="PRK14034.1"/>
    <property type="match status" value="1"/>
</dbReference>
<dbReference type="PANTHER" id="PTHR11739">
    <property type="entry name" value="CITRATE SYNTHASE"/>
    <property type="match status" value="1"/>
</dbReference>
<dbReference type="InterPro" id="IPR016142">
    <property type="entry name" value="Citrate_synth-like_lrg_a-sub"/>
</dbReference>
<dbReference type="GO" id="GO:0005829">
    <property type="term" value="C:cytosol"/>
    <property type="evidence" value="ECO:0007669"/>
    <property type="project" value="TreeGrafter"/>
</dbReference>
<comment type="similarity">
    <text evidence="2 6 8">Belongs to the citrate synthase family.</text>
</comment>
<dbReference type="UniPathway" id="UPA00223"/>
<keyword evidence="3" id="KW-0816">Tricarboxylic acid cycle</keyword>
<proteinExistence type="inferred from homology"/>
<dbReference type="GO" id="GO:0006099">
    <property type="term" value="P:tricarboxylic acid cycle"/>
    <property type="evidence" value="ECO:0007669"/>
    <property type="project" value="UniProtKB-UniPathway"/>
</dbReference>
<protein>
    <recommendedName>
        <fullName evidence="6">Citrate synthase</fullName>
    </recommendedName>
</protein>
<evidence type="ECO:0000256" key="1">
    <source>
        <dbReference type="ARBA" id="ARBA00004751"/>
    </source>
</evidence>
<dbReference type="InterPro" id="IPR016143">
    <property type="entry name" value="Citrate_synth-like_sm_a-sub"/>
</dbReference>
<dbReference type="Proteomes" id="UP000040576">
    <property type="component" value="Unassembled WGS sequence"/>
</dbReference>
<comment type="catalytic activity">
    <reaction evidence="5">
        <text>oxaloacetate + acetyl-CoA + H2O = citrate + CoA + H(+)</text>
        <dbReference type="Rhea" id="RHEA:16845"/>
        <dbReference type="ChEBI" id="CHEBI:15377"/>
        <dbReference type="ChEBI" id="CHEBI:15378"/>
        <dbReference type="ChEBI" id="CHEBI:16452"/>
        <dbReference type="ChEBI" id="CHEBI:16947"/>
        <dbReference type="ChEBI" id="CHEBI:57287"/>
        <dbReference type="ChEBI" id="CHEBI:57288"/>
        <dbReference type="EC" id="2.3.3.16"/>
    </reaction>
</comment>
<dbReference type="InterPro" id="IPR011278">
    <property type="entry name" value="2-MeCitrate/Citrate_synth_II"/>
</dbReference>
<evidence type="ECO:0000256" key="8">
    <source>
        <dbReference type="RuleBase" id="RU003406"/>
    </source>
</evidence>
<feature type="active site" evidence="7">
    <location>
        <position position="308"/>
    </location>
</feature>
<dbReference type="InterPro" id="IPR036969">
    <property type="entry name" value="Citrate_synthase_sf"/>
</dbReference>
<evidence type="ECO:0000256" key="2">
    <source>
        <dbReference type="ARBA" id="ARBA00010566"/>
    </source>
</evidence>
<evidence type="ECO:0000313" key="9">
    <source>
        <dbReference type="EMBL" id="CEE02279.1"/>
    </source>
</evidence>
<sequence>MTATKGLEGVVAATSSISSIIDDTLTYVGYDIDDLAENATFEEVVFLLWHRRLPNAVELEDLRIQLANNAEVPSQVIDHLKAYPSDKVHPMAALRTAVSYLGLFDEEADVQTSDANYRKAIRIQAKIPTIVTAFSRIRKGLEPIAPRKDLGLAANFLYMLSGKEPDKVAVEAFDKALVLHADHELNASTFTARVCVATLSDIYSGITAAIGALKGPLHGGANEQVMKMLTEIGSIENVEPYIREKLANKEKIMGFGHRVYRNGDPRAKHLREMSEKLTKLTGKSKWYDISVKIEQIVTSEKNLPANVDFYSASVYDSLGIDHDLFTLVFATSRTSGWLAHILEQYENNRLIRPRAEYIGPSKQVYIPLEKR</sequence>
<dbReference type="FunFam" id="1.10.230.10:FF:000003">
    <property type="entry name" value="Citrate synthase"/>
    <property type="match status" value="1"/>
</dbReference>
<comment type="pathway">
    <text evidence="1">Carbohydrate metabolism; tricarboxylic acid cycle; isocitrate from oxaloacetate: step 1/2.</text>
</comment>
<dbReference type="Gene3D" id="1.10.580.10">
    <property type="entry name" value="Citrate Synthase, domain 1"/>
    <property type="match status" value="1"/>
</dbReference>
<dbReference type="NCBIfam" id="TIGR01800">
    <property type="entry name" value="cit_synth_II"/>
    <property type="match status" value="1"/>
</dbReference>
<evidence type="ECO:0000313" key="10">
    <source>
        <dbReference type="Proteomes" id="UP000040576"/>
    </source>
</evidence>
<evidence type="ECO:0000256" key="3">
    <source>
        <dbReference type="ARBA" id="ARBA00022532"/>
    </source>
</evidence>
<dbReference type="Gene3D" id="1.10.230.10">
    <property type="entry name" value="Cytochrome P450-Terp, domain 2"/>
    <property type="match status" value="1"/>
</dbReference>
<dbReference type="PATRIC" id="fig|35841.9.peg.1312"/>
<dbReference type="PRINTS" id="PR00143">
    <property type="entry name" value="CITRTSNTHASE"/>
</dbReference>
<organism evidence="9 10">
    <name type="scientific">Caldibacillus thermoamylovorans</name>
    <dbReference type="NCBI Taxonomy" id="35841"/>
    <lineage>
        <taxon>Bacteria</taxon>
        <taxon>Bacillati</taxon>
        <taxon>Bacillota</taxon>
        <taxon>Bacilli</taxon>
        <taxon>Bacillales</taxon>
        <taxon>Bacillaceae</taxon>
        <taxon>Caldibacillus</taxon>
    </lineage>
</organism>
<evidence type="ECO:0000256" key="5">
    <source>
        <dbReference type="ARBA" id="ARBA00049288"/>
    </source>
</evidence>
<accession>A0A090KU98</accession>
<dbReference type="KEGG" id="bthv:CQJ30_13530"/>
<dbReference type="InterPro" id="IPR019810">
    <property type="entry name" value="Citrate_synthase_AS"/>
</dbReference>
<dbReference type="PROSITE" id="PS00480">
    <property type="entry name" value="CITRATE_SYNTHASE"/>
    <property type="match status" value="1"/>
</dbReference>
<dbReference type="EMBL" id="CCRF01000068">
    <property type="protein sequence ID" value="CEE02279.1"/>
    <property type="molecule type" value="Genomic_DNA"/>
</dbReference>
<dbReference type="CDD" id="cd06110">
    <property type="entry name" value="BSuCS-II_like"/>
    <property type="match status" value="1"/>
</dbReference>
<dbReference type="AlphaFoldDB" id="A0A090KU98"/>
<dbReference type="GO" id="GO:0005975">
    <property type="term" value="P:carbohydrate metabolic process"/>
    <property type="evidence" value="ECO:0007669"/>
    <property type="project" value="TreeGrafter"/>
</dbReference>
<reference evidence="9 10" key="1">
    <citation type="submission" date="2014-07" db="EMBL/GenBank/DDBJ databases">
        <authorList>
            <person name="Wibberg Daniel"/>
        </authorList>
    </citation>
    <scope>NUCLEOTIDE SEQUENCE [LARGE SCALE GENOMIC DNA]</scope>
</reference>
<keyword evidence="10" id="KW-1185">Reference proteome</keyword>
<keyword evidence="4 6" id="KW-0808">Transferase</keyword>
<keyword evidence="9" id="KW-0012">Acyltransferase</keyword>
<dbReference type="NCBIfam" id="NF010638">
    <property type="entry name" value="PRK14035.1"/>
    <property type="match status" value="1"/>
</dbReference>
<dbReference type="SUPFAM" id="SSF48256">
    <property type="entry name" value="Citrate synthase"/>
    <property type="match status" value="1"/>
</dbReference>
<dbReference type="PANTHER" id="PTHR11739:SF4">
    <property type="entry name" value="CITRATE SYNTHASE, PEROXISOMAL"/>
    <property type="match status" value="1"/>
</dbReference>
<evidence type="ECO:0000256" key="4">
    <source>
        <dbReference type="ARBA" id="ARBA00022679"/>
    </source>
</evidence>
<gene>
    <name evidence="9" type="primary">citZ</name>
    <name evidence="9" type="ORF">BT1A1_2461</name>
</gene>
<dbReference type="Pfam" id="PF00285">
    <property type="entry name" value="Citrate_synt"/>
    <property type="match status" value="1"/>
</dbReference>